<dbReference type="AlphaFoldDB" id="A0A9D9GYG6"/>
<dbReference type="Proteomes" id="UP000823635">
    <property type="component" value="Unassembled WGS sequence"/>
</dbReference>
<feature type="signal peptide" evidence="2">
    <location>
        <begin position="1"/>
        <end position="21"/>
    </location>
</feature>
<keyword evidence="2" id="KW-0732">Signal</keyword>
<dbReference type="EMBL" id="JADINB010000129">
    <property type="protein sequence ID" value="MBO8429424.1"/>
    <property type="molecule type" value="Genomic_DNA"/>
</dbReference>
<dbReference type="PANTHER" id="PTHR12994:SF17">
    <property type="entry name" value="LD30995P"/>
    <property type="match status" value="1"/>
</dbReference>
<feature type="chain" id="PRO_5039237013" description="Dipeptidase" evidence="2">
    <location>
        <begin position="22"/>
        <end position="545"/>
    </location>
</feature>
<accession>A0A9D9GYG6</accession>
<comment type="caution">
    <text evidence="3">The sequence shown here is derived from an EMBL/GenBank/DDBJ whole genome shotgun (WGS) entry which is preliminary data.</text>
</comment>
<evidence type="ECO:0000313" key="4">
    <source>
        <dbReference type="Proteomes" id="UP000823635"/>
    </source>
</evidence>
<reference evidence="3" key="2">
    <citation type="journal article" date="2021" name="PeerJ">
        <title>Extensive microbial diversity within the chicken gut microbiome revealed by metagenomics and culture.</title>
        <authorList>
            <person name="Gilroy R."/>
            <person name="Ravi A."/>
            <person name="Getino M."/>
            <person name="Pursley I."/>
            <person name="Horton D.L."/>
            <person name="Alikhan N.F."/>
            <person name="Baker D."/>
            <person name="Gharbi K."/>
            <person name="Hall N."/>
            <person name="Watson M."/>
            <person name="Adriaenssens E.M."/>
            <person name="Foster-Nyarko E."/>
            <person name="Jarju S."/>
            <person name="Secka A."/>
            <person name="Antonio M."/>
            <person name="Oren A."/>
            <person name="Chaudhuri R.R."/>
            <person name="La Ragione R."/>
            <person name="Hildebrand F."/>
            <person name="Pallen M.J."/>
        </authorList>
    </citation>
    <scope>NUCLEOTIDE SEQUENCE</scope>
    <source>
        <strain evidence="3">15467</strain>
    </source>
</reference>
<keyword evidence="1" id="KW-0378">Hydrolase</keyword>
<comment type="similarity">
    <text evidence="1">Belongs to the peptidase C69 family.</text>
</comment>
<evidence type="ECO:0000256" key="1">
    <source>
        <dbReference type="RuleBase" id="RU364089"/>
    </source>
</evidence>
<evidence type="ECO:0000256" key="2">
    <source>
        <dbReference type="SAM" id="SignalP"/>
    </source>
</evidence>
<dbReference type="GO" id="GO:0006508">
    <property type="term" value="P:proteolysis"/>
    <property type="evidence" value="ECO:0007669"/>
    <property type="project" value="UniProtKB-KW"/>
</dbReference>
<keyword evidence="1" id="KW-0224">Dipeptidase</keyword>
<dbReference type="EC" id="3.4.-.-" evidence="1"/>
<dbReference type="InterPro" id="IPR005322">
    <property type="entry name" value="Peptidase_C69"/>
</dbReference>
<dbReference type="Pfam" id="PF03577">
    <property type="entry name" value="Peptidase_C69"/>
    <property type="match status" value="1"/>
</dbReference>
<sequence length="545" mass="62682">MKIKHLILAALFASAAMGLHAQPYPFNPYDEDYSTSCTSIMVGKEASTDGSVMTAHTCDSNYRTWLTMEQRKKYEAGDTEPIYWGWLHTEEPHDVRNLVKKGEIPAMEGQTYAFLNVAYPCMNEKQLAMGETTTEGRRELRNTDGLFQIEELQRIALERCSTARDAIRLIGSLAEEYGYGDYGECLTIADKNEVWHFEIYGTGEVREGSRFQKPGALWAAQRIPDDHVGISANIPRIGVIDFDNPDYFLYGATLKDRLKDMGLWDGKSQFKFYKMVSDVKPFSIREYFVFNTLAPSLGLRFDAEELPFSIKPDRKVSPEDMFALYRQTYDGTEFDQVKNLSVEVDRRVKVSDGVYRDYKDTVRPLSTFMPNDVRELLNSIKEGVAPRYRTIAAIQCSYSHIIQLRNWLPDEVGAVAYFAFDNPAQTPRIPIYCCETSLPDGFDVCGQHRYRKDAAIWSYRETNRIATINWEKTRHLIEPLVLDYQKLMMEECKEVEKKAVGLIKEGKRDEAVEMLTKFTVMFEASARNSWENLKADLWTIFARSM</sequence>
<organism evidence="3 4">
    <name type="scientific">Candidatus Egerieousia excrementavium</name>
    <dbReference type="NCBI Taxonomy" id="2840778"/>
    <lineage>
        <taxon>Bacteria</taxon>
        <taxon>Pseudomonadati</taxon>
        <taxon>Bacteroidota</taxon>
        <taxon>Bacteroidia</taxon>
        <taxon>Bacteroidales</taxon>
        <taxon>Candidatus Egerieousia</taxon>
    </lineage>
</organism>
<proteinExistence type="inferred from homology"/>
<dbReference type="Gene3D" id="3.60.60.10">
    <property type="entry name" value="Penicillin V Acylase, Chain A"/>
    <property type="match status" value="1"/>
</dbReference>
<gene>
    <name evidence="3" type="ORF">IAC68_05800</name>
</gene>
<comment type="catalytic activity">
    <reaction evidence="1">
        <text>an L-aminoacyl-L-amino acid + H2O = 2 an L-alpha-amino acid</text>
        <dbReference type="Rhea" id="RHEA:48940"/>
        <dbReference type="ChEBI" id="CHEBI:15377"/>
        <dbReference type="ChEBI" id="CHEBI:59869"/>
        <dbReference type="ChEBI" id="CHEBI:77460"/>
    </reaction>
</comment>
<dbReference type="GO" id="GO:0070004">
    <property type="term" value="F:cysteine-type exopeptidase activity"/>
    <property type="evidence" value="ECO:0007669"/>
    <property type="project" value="InterPro"/>
</dbReference>
<reference evidence="3" key="1">
    <citation type="submission" date="2020-10" db="EMBL/GenBank/DDBJ databases">
        <authorList>
            <person name="Gilroy R."/>
        </authorList>
    </citation>
    <scope>NUCLEOTIDE SEQUENCE</scope>
    <source>
        <strain evidence="3">15467</strain>
    </source>
</reference>
<dbReference type="PANTHER" id="PTHR12994">
    <property type="entry name" value="SECERNIN"/>
    <property type="match status" value="1"/>
</dbReference>
<dbReference type="GO" id="GO:0016805">
    <property type="term" value="F:dipeptidase activity"/>
    <property type="evidence" value="ECO:0007669"/>
    <property type="project" value="UniProtKB-KW"/>
</dbReference>
<keyword evidence="1" id="KW-0645">Protease</keyword>
<evidence type="ECO:0000313" key="3">
    <source>
        <dbReference type="EMBL" id="MBO8429424.1"/>
    </source>
</evidence>
<protein>
    <recommendedName>
        <fullName evidence="1">Dipeptidase</fullName>
        <ecNumber evidence="1">3.4.-.-</ecNumber>
    </recommendedName>
</protein>
<name>A0A9D9GYG6_9BACT</name>